<dbReference type="CDD" id="cd11285">
    <property type="entry name" value="ADF_Twf-N_like"/>
    <property type="match status" value="1"/>
</dbReference>
<evidence type="ECO:0000313" key="11">
    <source>
        <dbReference type="Proteomes" id="UP001151582"/>
    </source>
</evidence>
<dbReference type="GO" id="GO:0030042">
    <property type="term" value="P:actin filament depolymerization"/>
    <property type="evidence" value="ECO:0007669"/>
    <property type="project" value="TreeGrafter"/>
</dbReference>
<dbReference type="OrthoDB" id="10006997at2759"/>
<comment type="similarity">
    <text evidence="2">Belongs to the actin-binding proteins ADF family. Twinfilin subfamily.</text>
</comment>
<organism evidence="10 11">
    <name type="scientific">Dimargaris verticillata</name>
    <dbReference type="NCBI Taxonomy" id="2761393"/>
    <lineage>
        <taxon>Eukaryota</taxon>
        <taxon>Fungi</taxon>
        <taxon>Fungi incertae sedis</taxon>
        <taxon>Zoopagomycota</taxon>
        <taxon>Kickxellomycotina</taxon>
        <taxon>Dimargaritomycetes</taxon>
        <taxon>Dimargaritales</taxon>
        <taxon>Dimargaritaceae</taxon>
        <taxon>Dimargaris</taxon>
    </lineage>
</organism>
<evidence type="ECO:0000256" key="6">
    <source>
        <dbReference type="ARBA" id="ARBA00023212"/>
    </source>
</evidence>
<evidence type="ECO:0000256" key="1">
    <source>
        <dbReference type="ARBA" id="ARBA00004245"/>
    </source>
</evidence>
<dbReference type="GO" id="GO:0005884">
    <property type="term" value="C:actin filament"/>
    <property type="evidence" value="ECO:0007669"/>
    <property type="project" value="TreeGrafter"/>
</dbReference>
<dbReference type="GO" id="GO:0051016">
    <property type="term" value="P:barbed-end actin filament capping"/>
    <property type="evidence" value="ECO:0007669"/>
    <property type="project" value="TreeGrafter"/>
</dbReference>
<dbReference type="Gene3D" id="3.40.20.10">
    <property type="entry name" value="Severin"/>
    <property type="match status" value="2"/>
</dbReference>
<evidence type="ECO:0000256" key="3">
    <source>
        <dbReference type="ARBA" id="ARBA00022490"/>
    </source>
</evidence>
<evidence type="ECO:0000256" key="5">
    <source>
        <dbReference type="ARBA" id="ARBA00023203"/>
    </source>
</evidence>
<keyword evidence="11" id="KW-1185">Reference proteome</keyword>
<dbReference type="SUPFAM" id="SSF55753">
    <property type="entry name" value="Actin depolymerizing proteins"/>
    <property type="match status" value="2"/>
</dbReference>
<gene>
    <name evidence="10" type="primary">TWF1_1</name>
    <name evidence="10" type="ORF">H4R34_003918</name>
</gene>
<dbReference type="Pfam" id="PF00241">
    <property type="entry name" value="Cofilin_ADF"/>
    <property type="match status" value="2"/>
</dbReference>
<keyword evidence="3" id="KW-0963">Cytoplasm</keyword>
<keyword evidence="6" id="KW-0206">Cytoskeleton</keyword>
<dbReference type="PANTHER" id="PTHR13759:SF1">
    <property type="entry name" value="TWINFILIN"/>
    <property type="match status" value="1"/>
</dbReference>
<dbReference type="GO" id="GO:0003785">
    <property type="term" value="F:actin monomer binding"/>
    <property type="evidence" value="ECO:0007669"/>
    <property type="project" value="TreeGrafter"/>
</dbReference>
<accession>A0A9W8ECP8</accession>
<dbReference type="GO" id="GO:0005737">
    <property type="term" value="C:cytoplasm"/>
    <property type="evidence" value="ECO:0007669"/>
    <property type="project" value="TreeGrafter"/>
</dbReference>
<dbReference type="InterPro" id="IPR029006">
    <property type="entry name" value="ADF-H/Gelsolin-like_dom_sf"/>
</dbReference>
<proteinExistence type="inferred from homology"/>
<protein>
    <submittedName>
        <fullName evidence="10">Twinfilin-1</fullName>
    </submittedName>
</protein>
<dbReference type="EMBL" id="JANBQB010000417">
    <property type="protein sequence ID" value="KAJ1976590.1"/>
    <property type="molecule type" value="Genomic_DNA"/>
</dbReference>
<sequence>MSHQTGIQVSPALADAFAEAGQPTSDTRLIVVRITDAALSSTTVVAKSSDHDSDYTVVPLAIKDQQPSYLLYRLEPVPSVDDNGDQPSDDQWLLISYVPDDAKVRDKMIYAATQATLAKQLGTNKFAHTVCARSRKDLNFDTLTAFYRYHDLGPSAEADLPLSERERELRKVKLEETLAAGAPATPSTRRAHVVGVQFGISDEIHQAFAAVNENPHAYTNHAVLLSIDGAESVALDTHPSNGNATPFAVVSPEALAKHLPTDEPRYVVYWFRPDNATDSASKVTSDAQLAEAEESATTFPVFMYWCPIASPIKLRMLYSSMRYGVTIRLTENFGVEYAKRLELDDASDLTTAYVLEELEPAMAKAAAQNQLQGLDLTTAPAQQSRPLAKMQFKRPTAPGRPRKLPSQQ</sequence>
<dbReference type="Proteomes" id="UP001151582">
    <property type="component" value="Unassembled WGS sequence"/>
</dbReference>
<dbReference type="InterPro" id="IPR002108">
    <property type="entry name" value="ADF-H"/>
</dbReference>
<comment type="caution">
    <text evidence="10">The sequence shown here is derived from an EMBL/GenBank/DDBJ whole genome shotgun (WGS) entry which is preliminary data.</text>
</comment>
<feature type="region of interest" description="Disordered" evidence="8">
    <location>
        <begin position="377"/>
        <end position="408"/>
    </location>
</feature>
<dbReference type="PANTHER" id="PTHR13759">
    <property type="entry name" value="TWINFILIN"/>
    <property type="match status" value="1"/>
</dbReference>
<reference evidence="10" key="1">
    <citation type="submission" date="2022-07" db="EMBL/GenBank/DDBJ databases">
        <title>Phylogenomic reconstructions and comparative analyses of Kickxellomycotina fungi.</title>
        <authorList>
            <person name="Reynolds N.K."/>
            <person name="Stajich J.E."/>
            <person name="Barry K."/>
            <person name="Grigoriev I.V."/>
            <person name="Crous P."/>
            <person name="Smith M.E."/>
        </authorList>
    </citation>
    <scope>NUCLEOTIDE SEQUENCE</scope>
    <source>
        <strain evidence="10">RSA 567</strain>
    </source>
</reference>
<feature type="domain" description="ADF-H" evidence="9">
    <location>
        <begin position="6"/>
        <end position="148"/>
    </location>
</feature>
<dbReference type="SMART" id="SM00102">
    <property type="entry name" value="ADF"/>
    <property type="match status" value="2"/>
</dbReference>
<feature type="domain" description="ADF-H" evidence="9">
    <location>
        <begin position="195"/>
        <end position="359"/>
    </location>
</feature>
<evidence type="ECO:0000313" key="10">
    <source>
        <dbReference type="EMBL" id="KAJ1976590.1"/>
    </source>
</evidence>
<keyword evidence="5" id="KW-0009">Actin-binding</keyword>
<evidence type="ECO:0000256" key="4">
    <source>
        <dbReference type="ARBA" id="ARBA00022737"/>
    </source>
</evidence>
<name>A0A9W8ECP8_9FUNG</name>
<dbReference type="AlphaFoldDB" id="A0A9W8ECP8"/>
<dbReference type="PROSITE" id="PS51263">
    <property type="entry name" value="ADF_H"/>
    <property type="match status" value="2"/>
</dbReference>
<keyword evidence="4" id="KW-0677">Repeat</keyword>
<comment type="subcellular location">
    <subcellularLocation>
        <location evidence="1">Cytoplasm</location>
        <location evidence="1">Cytoskeleton</location>
    </subcellularLocation>
</comment>
<comment type="subunit">
    <text evidence="7">Interacts with G-actin; ADP-actin form.</text>
</comment>
<evidence type="ECO:0000259" key="9">
    <source>
        <dbReference type="PROSITE" id="PS51263"/>
    </source>
</evidence>
<evidence type="ECO:0000256" key="7">
    <source>
        <dbReference type="ARBA" id="ARBA00038532"/>
    </source>
</evidence>
<dbReference type="FunFam" id="3.40.20.10:FF:000042">
    <property type="entry name" value="Actin depolymerizing protein"/>
    <property type="match status" value="1"/>
</dbReference>
<evidence type="ECO:0000256" key="8">
    <source>
        <dbReference type="SAM" id="MobiDB-lite"/>
    </source>
</evidence>
<dbReference type="GO" id="GO:0051015">
    <property type="term" value="F:actin filament binding"/>
    <property type="evidence" value="ECO:0007669"/>
    <property type="project" value="TreeGrafter"/>
</dbReference>
<evidence type="ECO:0000256" key="2">
    <source>
        <dbReference type="ARBA" id="ARBA00009557"/>
    </source>
</evidence>
<dbReference type="InterPro" id="IPR028458">
    <property type="entry name" value="Twinfilin"/>
</dbReference>